<dbReference type="EMBL" id="JBIYDN010000016">
    <property type="protein sequence ID" value="MFK4444817.1"/>
    <property type="molecule type" value="Genomic_DNA"/>
</dbReference>
<proteinExistence type="predicted"/>
<organism evidence="4 5">
    <name type="scientific">Caballeronia udeis</name>
    <dbReference type="NCBI Taxonomy" id="1232866"/>
    <lineage>
        <taxon>Bacteria</taxon>
        <taxon>Pseudomonadati</taxon>
        <taxon>Pseudomonadota</taxon>
        <taxon>Betaproteobacteria</taxon>
        <taxon>Burkholderiales</taxon>
        <taxon>Burkholderiaceae</taxon>
        <taxon>Caballeronia</taxon>
    </lineage>
</organism>
<dbReference type="RefSeq" id="WP_404609897.1">
    <property type="nucleotide sequence ID" value="NZ_JBIYDN010000016.1"/>
</dbReference>
<gene>
    <name evidence="4" type="ORF">ABH943_004839</name>
</gene>
<dbReference type="Pfam" id="PF00072">
    <property type="entry name" value="Response_reg"/>
    <property type="match status" value="1"/>
</dbReference>
<name>A0ABW8MMA8_9BURK</name>
<dbReference type="Proteomes" id="UP001620514">
    <property type="component" value="Unassembled WGS sequence"/>
</dbReference>
<keyword evidence="1 2" id="KW-0597">Phosphoprotein</keyword>
<sequence length="155" mass="17135">MMRHALYPGEHMHSNAIKIAPHPWTRRSFELAGMPLRVLVVDDNQNAAAAMASYLSFESMECRVAFGGLEAIAIGTHWAPHVILMDISMPECNGYEATFALRQDSRTSGTVIVAFTALNDDGDVHKHLVDHSFDGYSQKGQPPNKLAALVMSFRH</sequence>
<reference evidence="4 5" key="1">
    <citation type="submission" date="2024-11" db="EMBL/GenBank/DDBJ databases">
        <title>Using genomics to understand microbial adaptation to soil warming.</title>
        <authorList>
            <person name="Deangelis K.M. PhD."/>
        </authorList>
    </citation>
    <scope>NUCLEOTIDE SEQUENCE [LARGE SCALE GENOMIC DNA]</scope>
    <source>
        <strain evidence="4 5">GAS97</strain>
    </source>
</reference>
<dbReference type="Gene3D" id="3.40.50.2300">
    <property type="match status" value="1"/>
</dbReference>
<evidence type="ECO:0000256" key="1">
    <source>
        <dbReference type="ARBA" id="ARBA00022553"/>
    </source>
</evidence>
<dbReference type="InterPro" id="IPR001789">
    <property type="entry name" value="Sig_transdc_resp-reg_receiver"/>
</dbReference>
<dbReference type="SUPFAM" id="SSF52172">
    <property type="entry name" value="CheY-like"/>
    <property type="match status" value="1"/>
</dbReference>
<dbReference type="PANTHER" id="PTHR44591">
    <property type="entry name" value="STRESS RESPONSE REGULATOR PROTEIN 1"/>
    <property type="match status" value="1"/>
</dbReference>
<dbReference type="PROSITE" id="PS50110">
    <property type="entry name" value="RESPONSE_REGULATORY"/>
    <property type="match status" value="1"/>
</dbReference>
<keyword evidence="5" id="KW-1185">Reference proteome</keyword>
<protein>
    <submittedName>
        <fullName evidence="4">Two-component system OmpR family response regulator</fullName>
    </submittedName>
</protein>
<feature type="modified residue" description="4-aspartylphosphate" evidence="2">
    <location>
        <position position="86"/>
    </location>
</feature>
<evidence type="ECO:0000259" key="3">
    <source>
        <dbReference type="PROSITE" id="PS50110"/>
    </source>
</evidence>
<feature type="domain" description="Response regulatory" evidence="3">
    <location>
        <begin position="37"/>
        <end position="154"/>
    </location>
</feature>
<dbReference type="SMART" id="SM00448">
    <property type="entry name" value="REC"/>
    <property type="match status" value="1"/>
</dbReference>
<evidence type="ECO:0000313" key="4">
    <source>
        <dbReference type="EMBL" id="MFK4444817.1"/>
    </source>
</evidence>
<evidence type="ECO:0000256" key="2">
    <source>
        <dbReference type="PROSITE-ProRule" id="PRU00169"/>
    </source>
</evidence>
<dbReference type="InterPro" id="IPR050595">
    <property type="entry name" value="Bact_response_regulator"/>
</dbReference>
<dbReference type="InterPro" id="IPR011006">
    <property type="entry name" value="CheY-like_superfamily"/>
</dbReference>
<accession>A0ABW8MMA8</accession>
<evidence type="ECO:0000313" key="5">
    <source>
        <dbReference type="Proteomes" id="UP001620514"/>
    </source>
</evidence>
<dbReference type="CDD" id="cd17546">
    <property type="entry name" value="REC_hyHK_CKI1_RcsC-like"/>
    <property type="match status" value="1"/>
</dbReference>
<comment type="caution">
    <text evidence="4">The sequence shown here is derived from an EMBL/GenBank/DDBJ whole genome shotgun (WGS) entry which is preliminary data.</text>
</comment>
<dbReference type="PANTHER" id="PTHR44591:SF3">
    <property type="entry name" value="RESPONSE REGULATORY DOMAIN-CONTAINING PROTEIN"/>
    <property type="match status" value="1"/>
</dbReference>